<reference evidence="2 3" key="1">
    <citation type="journal article" date="2017" name="Curr. Biol.">
        <title>The Evolution of Venom by Co-option of Single-Copy Genes.</title>
        <authorList>
            <person name="Martinson E.O."/>
            <person name="Mrinalini"/>
            <person name="Kelkar Y.D."/>
            <person name="Chang C.H."/>
            <person name="Werren J.H."/>
        </authorList>
    </citation>
    <scope>NUCLEOTIDE SEQUENCE [LARGE SCALE GENOMIC DNA]</scope>
    <source>
        <strain evidence="2 3">Alberta</strain>
        <tissue evidence="2">Whole body</tissue>
    </source>
</reference>
<feature type="non-terminal residue" evidence="2">
    <location>
        <position position="1"/>
    </location>
</feature>
<feature type="region of interest" description="Disordered" evidence="1">
    <location>
        <begin position="71"/>
        <end position="101"/>
    </location>
</feature>
<evidence type="ECO:0000256" key="1">
    <source>
        <dbReference type="SAM" id="MobiDB-lite"/>
    </source>
</evidence>
<gene>
    <name evidence="2" type="ORF">TSAR_005467</name>
</gene>
<evidence type="ECO:0000313" key="3">
    <source>
        <dbReference type="Proteomes" id="UP000215335"/>
    </source>
</evidence>
<dbReference type="Proteomes" id="UP000215335">
    <property type="component" value="Unassembled WGS sequence"/>
</dbReference>
<name>A0A232EPA4_9HYME</name>
<dbReference type="AlphaFoldDB" id="A0A232EPA4"/>
<protein>
    <submittedName>
        <fullName evidence="2">Uncharacterized protein</fullName>
    </submittedName>
</protein>
<evidence type="ECO:0000313" key="2">
    <source>
        <dbReference type="EMBL" id="OXU20146.1"/>
    </source>
</evidence>
<feature type="compositionally biased region" description="Basic and acidic residues" evidence="1">
    <location>
        <begin position="91"/>
        <end position="101"/>
    </location>
</feature>
<organism evidence="2 3">
    <name type="scientific">Trichomalopsis sarcophagae</name>
    <dbReference type="NCBI Taxonomy" id="543379"/>
    <lineage>
        <taxon>Eukaryota</taxon>
        <taxon>Metazoa</taxon>
        <taxon>Ecdysozoa</taxon>
        <taxon>Arthropoda</taxon>
        <taxon>Hexapoda</taxon>
        <taxon>Insecta</taxon>
        <taxon>Pterygota</taxon>
        <taxon>Neoptera</taxon>
        <taxon>Endopterygota</taxon>
        <taxon>Hymenoptera</taxon>
        <taxon>Apocrita</taxon>
        <taxon>Proctotrupomorpha</taxon>
        <taxon>Chalcidoidea</taxon>
        <taxon>Pteromalidae</taxon>
        <taxon>Pteromalinae</taxon>
        <taxon>Trichomalopsis</taxon>
    </lineage>
</organism>
<keyword evidence="3" id="KW-1185">Reference proteome</keyword>
<comment type="caution">
    <text evidence="2">The sequence shown here is derived from an EMBL/GenBank/DDBJ whole genome shotgun (WGS) entry which is preliminary data.</text>
</comment>
<accession>A0A232EPA4</accession>
<proteinExistence type="predicted"/>
<sequence>REDQKTFDLRIFALSCTLADLLTIPGGLEKSNLAHTVKRHESRTSTFQTLALPALPSFFLPIIDSSARNAITPANAHTPESPASLQTDSSESDRHVDIQAS</sequence>
<dbReference type="EMBL" id="NNAY01003001">
    <property type="protein sequence ID" value="OXU20146.1"/>
    <property type="molecule type" value="Genomic_DNA"/>
</dbReference>